<proteinExistence type="predicted"/>
<feature type="compositionally biased region" description="Basic residues" evidence="1">
    <location>
        <begin position="1"/>
        <end position="10"/>
    </location>
</feature>
<evidence type="ECO:0000313" key="3">
    <source>
        <dbReference type="Proteomes" id="UP000067711"/>
    </source>
</evidence>
<feature type="compositionally biased region" description="Basic residues" evidence="1">
    <location>
        <begin position="69"/>
        <end position="80"/>
    </location>
</feature>
<accession>A0A1B4FW46</accession>
<organism evidence="2 3">
    <name type="scientific">Burkholderia mayonis</name>
    <dbReference type="NCBI Taxonomy" id="1385591"/>
    <lineage>
        <taxon>Bacteria</taxon>
        <taxon>Pseudomonadati</taxon>
        <taxon>Pseudomonadota</taxon>
        <taxon>Betaproteobacteria</taxon>
        <taxon>Burkholderiales</taxon>
        <taxon>Burkholderiaceae</taxon>
        <taxon>Burkholderia</taxon>
        <taxon>pseudomallei group</taxon>
    </lineage>
</organism>
<name>A0A1B4FW46_9BURK</name>
<sequence>MTQHTPRQRAPKSPPLKNKDEIRTRRSEALIDKALEDTFPASDPPAMGGVTRIDPSKPAAGGDKPHGRARDKHRRGGAKH</sequence>
<dbReference type="AlphaFoldDB" id="A0A1B4FW46"/>
<evidence type="ECO:0000256" key="1">
    <source>
        <dbReference type="SAM" id="MobiDB-lite"/>
    </source>
</evidence>
<dbReference type="Proteomes" id="UP000067711">
    <property type="component" value="Chromosome 2"/>
</dbReference>
<feature type="compositionally biased region" description="Basic and acidic residues" evidence="1">
    <location>
        <begin position="17"/>
        <end position="36"/>
    </location>
</feature>
<evidence type="ECO:0000313" key="2">
    <source>
        <dbReference type="EMBL" id="AOJ07889.1"/>
    </source>
</evidence>
<reference evidence="2 3" key="1">
    <citation type="submission" date="2015-12" db="EMBL/GenBank/DDBJ databases">
        <title>Diversity of Burkholderia near neighbor genomes.</title>
        <authorList>
            <person name="Sahl J."/>
            <person name="Wagner D."/>
            <person name="Keim P."/>
        </authorList>
    </citation>
    <scope>NUCLEOTIDE SEQUENCE [LARGE SCALE GENOMIC DNA]</scope>
    <source>
        <strain evidence="2 3">BDU8</strain>
    </source>
</reference>
<gene>
    <name evidence="2" type="ORF">WS71_11675</name>
</gene>
<dbReference type="RefSeq" id="WP_066487900.1">
    <property type="nucleotide sequence ID" value="NZ_CP013388.1"/>
</dbReference>
<protein>
    <submittedName>
        <fullName evidence="2">Uncharacterized protein</fullName>
    </submittedName>
</protein>
<dbReference type="EMBL" id="CP013388">
    <property type="protein sequence ID" value="AOJ07889.1"/>
    <property type="molecule type" value="Genomic_DNA"/>
</dbReference>
<feature type="region of interest" description="Disordered" evidence="1">
    <location>
        <begin position="1"/>
        <end position="80"/>
    </location>
</feature>